<gene>
    <name evidence="5" type="ORF">METESE_26520</name>
</gene>
<dbReference type="Proteomes" id="UP001228113">
    <property type="component" value="Chromosome"/>
</dbReference>
<dbReference type="InterPro" id="IPR002931">
    <property type="entry name" value="Transglutaminase-like"/>
</dbReference>
<proteinExistence type="predicted"/>
<accession>A0AA48GTX7</accession>
<feature type="domain" description="DUF3857" evidence="4">
    <location>
        <begin position="66"/>
        <end position="233"/>
    </location>
</feature>
<evidence type="ECO:0000256" key="1">
    <source>
        <dbReference type="SAM" id="MobiDB-lite"/>
    </source>
</evidence>
<dbReference type="KEGG" id="msea:METESE_26520"/>
<dbReference type="Pfam" id="PF12969">
    <property type="entry name" value="DUF3857"/>
    <property type="match status" value="1"/>
</dbReference>
<feature type="chain" id="PRO_5041378823" description="DUF3857 domain-containing protein" evidence="2">
    <location>
        <begin position="21"/>
        <end position="1364"/>
    </location>
</feature>
<dbReference type="SUPFAM" id="SSF54001">
    <property type="entry name" value="Cysteine proteinases"/>
    <property type="match status" value="1"/>
</dbReference>
<dbReference type="InterPro" id="IPR038765">
    <property type="entry name" value="Papain-like_cys_pep_sf"/>
</dbReference>
<dbReference type="Pfam" id="PF01841">
    <property type="entry name" value="Transglut_core"/>
    <property type="match status" value="1"/>
</dbReference>
<dbReference type="EMBL" id="AP027081">
    <property type="protein sequence ID" value="BDU77694.1"/>
    <property type="molecule type" value="Genomic_DNA"/>
</dbReference>
<evidence type="ECO:0000313" key="6">
    <source>
        <dbReference type="Proteomes" id="UP001228113"/>
    </source>
</evidence>
<reference evidence="5" key="1">
    <citation type="journal article" date="2023" name="Int. J. Syst. Evol. Microbiol.">
        <title>Mesoterricola silvestris gen. nov., sp. nov., Mesoterricola sediminis sp. nov., Geothrix oryzae sp. nov., Geothrix edaphica sp. nov., Geothrix rubra sp. nov., and Geothrix limicola sp. nov., six novel members of Acidobacteriota isolated from soils.</title>
        <authorList>
            <person name="Itoh H."/>
            <person name="Sugisawa Y."/>
            <person name="Mise K."/>
            <person name="Xu Z."/>
            <person name="Kuniyasu M."/>
            <person name="Ushijima N."/>
            <person name="Kawano K."/>
            <person name="Kobayashi E."/>
            <person name="Shiratori Y."/>
            <person name="Masuda Y."/>
            <person name="Senoo K."/>
        </authorList>
    </citation>
    <scope>NUCLEOTIDE SEQUENCE</scope>
    <source>
        <strain evidence="5">W786</strain>
    </source>
</reference>
<dbReference type="Gene3D" id="3.10.620.30">
    <property type="match status" value="1"/>
</dbReference>
<protein>
    <recommendedName>
        <fullName evidence="7">DUF3857 domain-containing protein</fullName>
    </recommendedName>
</protein>
<dbReference type="RefSeq" id="WP_316410385.1">
    <property type="nucleotide sequence ID" value="NZ_AP027081.1"/>
</dbReference>
<evidence type="ECO:0000313" key="5">
    <source>
        <dbReference type="EMBL" id="BDU77694.1"/>
    </source>
</evidence>
<feature type="signal peptide" evidence="2">
    <location>
        <begin position="1"/>
        <end position="20"/>
    </location>
</feature>
<dbReference type="InterPro" id="IPR024618">
    <property type="entry name" value="DUF3857"/>
</dbReference>
<evidence type="ECO:0000256" key="2">
    <source>
        <dbReference type="SAM" id="SignalP"/>
    </source>
</evidence>
<feature type="domain" description="Transglutaminase-like" evidence="3">
    <location>
        <begin position="294"/>
        <end position="372"/>
    </location>
</feature>
<evidence type="ECO:0000259" key="3">
    <source>
        <dbReference type="Pfam" id="PF01841"/>
    </source>
</evidence>
<dbReference type="InterPro" id="IPR011990">
    <property type="entry name" value="TPR-like_helical_dom_sf"/>
</dbReference>
<evidence type="ECO:0008006" key="7">
    <source>
        <dbReference type="Google" id="ProtNLM"/>
    </source>
</evidence>
<evidence type="ECO:0000259" key="4">
    <source>
        <dbReference type="Pfam" id="PF12969"/>
    </source>
</evidence>
<dbReference type="Gene3D" id="1.25.40.10">
    <property type="entry name" value="Tetratricopeptide repeat domain"/>
    <property type="match status" value="2"/>
</dbReference>
<dbReference type="SUPFAM" id="SSF48452">
    <property type="entry name" value="TPR-like"/>
    <property type="match status" value="2"/>
</dbReference>
<keyword evidence="6" id="KW-1185">Reference proteome</keyword>
<name>A0AA48GTX7_9BACT</name>
<feature type="region of interest" description="Disordered" evidence="1">
    <location>
        <begin position="1340"/>
        <end position="1364"/>
    </location>
</feature>
<dbReference type="Gene3D" id="2.60.40.3140">
    <property type="match status" value="1"/>
</dbReference>
<keyword evidence="2" id="KW-0732">Signal</keyword>
<organism evidence="5 6">
    <name type="scientific">Mesoterricola sediminis</name>
    <dbReference type="NCBI Taxonomy" id="2927980"/>
    <lineage>
        <taxon>Bacteria</taxon>
        <taxon>Pseudomonadati</taxon>
        <taxon>Acidobacteriota</taxon>
        <taxon>Holophagae</taxon>
        <taxon>Holophagales</taxon>
        <taxon>Holophagaceae</taxon>
        <taxon>Mesoterricola</taxon>
    </lineage>
</organism>
<sequence>MVRIPSLVLILSAGAGALMAGGPWETAAPLAADPRAVVEAAKAHPPREGKAVLVLHEAYTWVLDAQGRRHRVSHSLYRIDGEAALKSWSEVGAGWGPWYQARPVIRARVITPDGKVHPLDPATLGEYATGQGGDGLFESRKSLNGPLPHTAVGVIVEQEIVADDTEPFFGTGSMARVQLAQNVPVVNVRFTLDVPAGTPLHWRVTNLAGKAPVQTTEGGRTRLTLETGPLEPPRDWEPLEDSGKEAPAAFWYSTLPGWGQVAEAYHALVKLDPLPEDLAARMAGLKASGLPRREVAAQALAELQKRVRYTGVEFDDAAIVPREPRETLQRGFGDCKDKATLLVALLEKAGVPARVALLNVGPDPDVEPDMPGMGMFDHAIVHCPGPDPLWIDPTVELAPAGQLPWQDQGRLALVVDPATRELVRIPKEGMEANRIVETRDVHLSEWGDARVVETTDYFGLDALSARSDLASLDAKAMRENMERYVKSAYNAKSLGALDCSDLKDVSKPVRFVLEAKDTPRGHTWWREAKAELVVWPMLSGLIRVLEGEDDAKPLPARTKDLRWRVPYVKEWTYRVHPPQGYALRKLPEGGEVVLGPARFRRTYGLEKDGSVTATHRFESGPEAWTAAEVEAARKAVKAFGETPRVDLLFDQEGELLLKAGKTGEALASFRKLAAAQPRSPLTLCRQAQALLSAGLGEAAREKARQAVALDPGSWVAQETLGWVLQFDLVGRRFKDGWDRAGSIAAYRKAEALDATEWGWRADFAYLLEHDAGGERYTAGASLDQAIAQYRFIRDTLKVDSRDEWLLGALGEAGRHWEALTLARDLKASAFRNGWLVASMVQLQDVDKSLAELPGLLGGQFTWKDAIAPAVLHLANAGAYARAARLIQGGPQGAEGADERRFLAEALSKVVPAEAASRAKADPKAALVRAIQAIAAPGAELKVLDAVATPGFKAHLAAGNRWEGFRNYTASVDLAFRSQGLRRRAALDLTLTIAQLAVDGDEARGYRVRATFPGTSGGTYRQTWYFTVDRGVAKVCACEFALATVGAEALRRADAGDLAGARFFLDGAREAVNRNGGDDPLNAAPFPYLWTRGQAATADEVRWAAAALRIWVKEDPSIGPLLEAGLRGAKDLTRRTYARLALAFRQEDSRQWEALEATTEPLRADFPDSPAAQGFHLTVLSAKKDWKGLLARSQELLAANPGNLVFQANRDGALNHLESREARIARLEAMVEREQPSTWHLNSLAWLHAVEGRVTEKTVELARRMIRMDTGDSASRLHTLATVLADRGYAAEAMQILHRCIQARGAGRPDSNEWFVVGLIAEALGEPEAARRCYALVKPSAPDSGELPGESCHEMAQQRLARLPK</sequence>